<dbReference type="Gene3D" id="3.10.100.10">
    <property type="entry name" value="Mannose-Binding Protein A, subunit A"/>
    <property type="match status" value="2"/>
</dbReference>
<keyword evidence="1 2" id="KW-1015">Disulfide bond</keyword>
<sequence>RSLSRFSFSTMRSVIVLMALIVAAAARYVRISDIASILAASNAADSCAPGYSKINGTDDCFRLYALAKAYADAEELCKQDGGHLASLHSAEERQGLNDLLGTASPLIGIKCSTTTSCVWSDGSPMDYQNFIYGQPTLEYGSCAHLFADDDKFYSWNCATPMNTFICRMSGTPVPESDCSPGYTPVRDQCAVVKTHAKTSDDAEAECALEGGHLASIHDFNTNYLLTNLLTNTTLTCANAQQLECNVHIGARYDKTRGYWWTDGTPFDFKNWAVPEFPDTHFGVCSQMLVTDEFGTPGQWTNIPCDTKLPYVCMKAPGISPTYAPLDCPRMQYFEDQGTVYSPGFPVVIPGKLYCEYLLAGDLGTTLSVTFPFFNIDDNSKLSLYDGMSAAYPFRVLSGSDVSDLRFSTSQNIMKMVFESSAKTDGEGWEAAFSSVYPYTTLSSLRPTMIPTTYPIILSTGGYPTTVNSNCPPVTLYADVQVQSPGWPLGYPRNANCWFYISTQPGKRLMIDFEFVDTKRNKDYVSIKDGPYQYSTEIGRVSGTTGQNTLRYVSTNNYLTLQFVSDANKGGYGWTATADGVN</sequence>
<feature type="domain" description="CUB" evidence="4">
    <location>
        <begin position="470"/>
        <end position="580"/>
    </location>
</feature>
<feature type="domain" description="C-type lectin" evidence="5">
    <location>
        <begin position="185"/>
        <end position="313"/>
    </location>
</feature>
<dbReference type="EMBL" id="BTSX01000006">
    <property type="protein sequence ID" value="GMT06416.1"/>
    <property type="molecule type" value="Genomic_DNA"/>
</dbReference>
<feature type="signal peptide" evidence="3">
    <location>
        <begin position="1"/>
        <end position="26"/>
    </location>
</feature>
<evidence type="ECO:0000313" key="6">
    <source>
        <dbReference type="EMBL" id="GMT06416.1"/>
    </source>
</evidence>
<dbReference type="InterPro" id="IPR016187">
    <property type="entry name" value="CTDL_fold"/>
</dbReference>
<evidence type="ECO:0000256" key="1">
    <source>
        <dbReference type="ARBA" id="ARBA00023157"/>
    </source>
</evidence>
<proteinExistence type="predicted"/>
<dbReference type="PROSITE" id="PS01180">
    <property type="entry name" value="CUB"/>
    <property type="match status" value="2"/>
</dbReference>
<gene>
    <name evidence="6" type="ORF">PENTCL1PPCAC_28590</name>
</gene>
<dbReference type="SMART" id="SM00034">
    <property type="entry name" value="CLECT"/>
    <property type="match status" value="2"/>
</dbReference>
<dbReference type="Pfam" id="PF00059">
    <property type="entry name" value="Lectin_C"/>
    <property type="match status" value="2"/>
</dbReference>
<evidence type="ECO:0000256" key="2">
    <source>
        <dbReference type="PROSITE-ProRule" id="PRU00059"/>
    </source>
</evidence>
<dbReference type="InterPro" id="IPR035914">
    <property type="entry name" value="Sperma_CUB_dom_sf"/>
</dbReference>
<dbReference type="PROSITE" id="PS50041">
    <property type="entry name" value="C_TYPE_LECTIN_2"/>
    <property type="match status" value="2"/>
</dbReference>
<dbReference type="SUPFAM" id="SSF49854">
    <property type="entry name" value="Spermadhesin, CUB domain"/>
    <property type="match status" value="2"/>
</dbReference>
<keyword evidence="3" id="KW-0732">Signal</keyword>
<comment type="caution">
    <text evidence="2">Lacks conserved residue(s) required for the propagation of feature annotation.</text>
</comment>
<name>A0AAV5UH84_9BILA</name>
<dbReference type="InterPro" id="IPR001304">
    <property type="entry name" value="C-type_lectin-like"/>
</dbReference>
<dbReference type="PANTHER" id="PTHR22991:SF41">
    <property type="entry name" value="CUB DOMAIN-CONTAINING PROTEIN-RELATED"/>
    <property type="match status" value="1"/>
</dbReference>
<evidence type="ECO:0000259" key="4">
    <source>
        <dbReference type="PROSITE" id="PS01180"/>
    </source>
</evidence>
<feature type="domain" description="CUB" evidence="4">
    <location>
        <begin position="327"/>
        <end position="435"/>
    </location>
</feature>
<keyword evidence="7" id="KW-1185">Reference proteome</keyword>
<dbReference type="Gene3D" id="2.60.120.290">
    <property type="entry name" value="Spermadhesin, CUB domain"/>
    <property type="match status" value="2"/>
</dbReference>
<evidence type="ECO:0008006" key="8">
    <source>
        <dbReference type="Google" id="ProtNLM"/>
    </source>
</evidence>
<feature type="chain" id="PRO_5043607782" description="CUB domain-containing protein" evidence="3">
    <location>
        <begin position="27"/>
        <end position="581"/>
    </location>
</feature>
<dbReference type="InterPro" id="IPR016186">
    <property type="entry name" value="C-type_lectin-like/link_sf"/>
</dbReference>
<dbReference type="CDD" id="cd00041">
    <property type="entry name" value="CUB"/>
    <property type="match status" value="2"/>
</dbReference>
<dbReference type="InterPro" id="IPR000859">
    <property type="entry name" value="CUB_dom"/>
</dbReference>
<evidence type="ECO:0000313" key="7">
    <source>
        <dbReference type="Proteomes" id="UP001432027"/>
    </source>
</evidence>
<dbReference type="InterPro" id="IPR050976">
    <property type="entry name" value="Snaclec"/>
</dbReference>
<organism evidence="6 7">
    <name type="scientific">Pristionchus entomophagus</name>
    <dbReference type="NCBI Taxonomy" id="358040"/>
    <lineage>
        <taxon>Eukaryota</taxon>
        <taxon>Metazoa</taxon>
        <taxon>Ecdysozoa</taxon>
        <taxon>Nematoda</taxon>
        <taxon>Chromadorea</taxon>
        <taxon>Rhabditida</taxon>
        <taxon>Rhabditina</taxon>
        <taxon>Diplogasteromorpha</taxon>
        <taxon>Diplogasteroidea</taxon>
        <taxon>Neodiplogasteridae</taxon>
        <taxon>Pristionchus</taxon>
    </lineage>
</organism>
<reference evidence="6" key="1">
    <citation type="submission" date="2023-10" db="EMBL/GenBank/DDBJ databases">
        <title>Genome assembly of Pristionchus species.</title>
        <authorList>
            <person name="Yoshida K."/>
            <person name="Sommer R.J."/>
        </authorList>
    </citation>
    <scope>NUCLEOTIDE SEQUENCE</scope>
    <source>
        <strain evidence="6">RS0144</strain>
    </source>
</reference>
<dbReference type="AlphaFoldDB" id="A0AAV5UH84"/>
<dbReference type="CDD" id="cd00037">
    <property type="entry name" value="CLECT"/>
    <property type="match status" value="2"/>
</dbReference>
<protein>
    <recommendedName>
        <fullName evidence="8">CUB domain-containing protein</fullName>
    </recommendedName>
</protein>
<feature type="disulfide bond" evidence="2">
    <location>
        <begin position="327"/>
        <end position="354"/>
    </location>
</feature>
<feature type="non-terminal residue" evidence="6">
    <location>
        <position position="1"/>
    </location>
</feature>
<dbReference type="PANTHER" id="PTHR22991">
    <property type="entry name" value="PROTEIN CBG13490"/>
    <property type="match status" value="1"/>
</dbReference>
<accession>A0AAV5UH84</accession>
<dbReference type="Proteomes" id="UP001432027">
    <property type="component" value="Unassembled WGS sequence"/>
</dbReference>
<dbReference type="SUPFAM" id="SSF56436">
    <property type="entry name" value="C-type lectin-like"/>
    <property type="match status" value="2"/>
</dbReference>
<feature type="domain" description="C-type lectin" evidence="5">
    <location>
        <begin position="60"/>
        <end position="156"/>
    </location>
</feature>
<dbReference type="SMART" id="SM00042">
    <property type="entry name" value="CUB"/>
    <property type="match status" value="2"/>
</dbReference>
<dbReference type="Pfam" id="PF00431">
    <property type="entry name" value="CUB"/>
    <property type="match status" value="2"/>
</dbReference>
<comment type="caution">
    <text evidence="6">The sequence shown here is derived from an EMBL/GenBank/DDBJ whole genome shotgun (WGS) entry which is preliminary data.</text>
</comment>
<evidence type="ECO:0000256" key="3">
    <source>
        <dbReference type="SAM" id="SignalP"/>
    </source>
</evidence>
<evidence type="ECO:0000259" key="5">
    <source>
        <dbReference type="PROSITE" id="PS50041"/>
    </source>
</evidence>